<dbReference type="PANTHER" id="PTHR11455:SF18">
    <property type="entry name" value="SI:CH1073-390K14.1"/>
    <property type="match status" value="1"/>
</dbReference>
<evidence type="ECO:0000313" key="6">
    <source>
        <dbReference type="Proteomes" id="UP001595906"/>
    </source>
</evidence>
<organism evidence="5 6">
    <name type="scientific">Parasediminibacterium paludis</name>
    <dbReference type="NCBI Taxonomy" id="908966"/>
    <lineage>
        <taxon>Bacteria</taxon>
        <taxon>Pseudomonadati</taxon>
        <taxon>Bacteroidota</taxon>
        <taxon>Chitinophagia</taxon>
        <taxon>Chitinophagales</taxon>
        <taxon>Chitinophagaceae</taxon>
        <taxon>Parasediminibacterium</taxon>
    </lineage>
</organism>
<dbReference type="Proteomes" id="UP001595906">
    <property type="component" value="Unassembled WGS sequence"/>
</dbReference>
<comment type="cofactor">
    <cofactor evidence="1">
        <name>FAD</name>
        <dbReference type="ChEBI" id="CHEBI:57692"/>
    </cofactor>
</comment>
<dbReference type="InterPro" id="IPR002081">
    <property type="entry name" value="Cryptochrome/DNA_photolyase_1"/>
</dbReference>
<name>A0ABV8PXH6_9BACT</name>
<dbReference type="EMBL" id="JBHSDC010000018">
    <property type="protein sequence ID" value="MFC4232116.1"/>
    <property type="molecule type" value="Genomic_DNA"/>
</dbReference>
<protein>
    <submittedName>
        <fullName evidence="5">FAD-binding domain-containing protein</fullName>
    </submittedName>
</protein>
<dbReference type="RefSeq" id="WP_379013845.1">
    <property type="nucleotide sequence ID" value="NZ_JBHSDC010000018.1"/>
</dbReference>
<evidence type="ECO:0000256" key="1">
    <source>
        <dbReference type="ARBA" id="ARBA00001974"/>
    </source>
</evidence>
<dbReference type="InterPro" id="IPR036134">
    <property type="entry name" value="Crypto/Photolyase_FAD-like_sf"/>
</dbReference>
<keyword evidence="6" id="KW-1185">Reference proteome</keyword>
<reference evidence="6" key="1">
    <citation type="journal article" date="2019" name="Int. J. Syst. Evol. Microbiol.">
        <title>The Global Catalogue of Microorganisms (GCM) 10K type strain sequencing project: providing services to taxonomists for standard genome sequencing and annotation.</title>
        <authorList>
            <consortium name="The Broad Institute Genomics Platform"/>
            <consortium name="The Broad Institute Genome Sequencing Center for Infectious Disease"/>
            <person name="Wu L."/>
            <person name="Ma J."/>
        </authorList>
    </citation>
    <scope>NUCLEOTIDE SEQUENCE [LARGE SCALE GENOMIC DNA]</scope>
    <source>
        <strain evidence="6">CECT 8010</strain>
    </source>
</reference>
<dbReference type="SUPFAM" id="SSF48173">
    <property type="entry name" value="Cryptochrome/photolyase FAD-binding domain"/>
    <property type="match status" value="1"/>
</dbReference>
<evidence type="ECO:0000256" key="3">
    <source>
        <dbReference type="ARBA" id="ARBA00022827"/>
    </source>
</evidence>
<dbReference type="InterPro" id="IPR005101">
    <property type="entry name" value="Cryptochr/Photolyase_FAD-bd"/>
</dbReference>
<evidence type="ECO:0000259" key="4">
    <source>
        <dbReference type="Pfam" id="PF03441"/>
    </source>
</evidence>
<dbReference type="Gene3D" id="1.25.40.80">
    <property type="match status" value="1"/>
</dbReference>
<feature type="domain" description="Cryptochrome/DNA photolyase FAD-binding" evidence="4">
    <location>
        <begin position="92"/>
        <end position="249"/>
    </location>
</feature>
<dbReference type="Pfam" id="PF03441">
    <property type="entry name" value="FAD_binding_7"/>
    <property type="match status" value="1"/>
</dbReference>
<accession>A0ABV8PXH6</accession>
<keyword evidence="2" id="KW-0285">Flavoprotein</keyword>
<evidence type="ECO:0000313" key="5">
    <source>
        <dbReference type="EMBL" id="MFC4232116.1"/>
    </source>
</evidence>
<dbReference type="PANTHER" id="PTHR11455">
    <property type="entry name" value="CRYPTOCHROME"/>
    <property type="match status" value="1"/>
</dbReference>
<keyword evidence="3" id="KW-0274">FAD</keyword>
<comment type="caution">
    <text evidence="5">The sequence shown here is derived from an EMBL/GenBank/DDBJ whole genome shotgun (WGS) entry which is preliminary data.</text>
</comment>
<evidence type="ECO:0000256" key="2">
    <source>
        <dbReference type="ARBA" id="ARBA00022630"/>
    </source>
</evidence>
<dbReference type="Gene3D" id="1.10.579.10">
    <property type="entry name" value="DNA Cyclobutane Dipyrimidine Photolyase, subunit A, domain 3"/>
    <property type="match status" value="1"/>
</dbReference>
<proteinExistence type="predicted"/>
<gene>
    <name evidence="5" type="ORF">ACFOW1_09450</name>
</gene>
<sequence>MSKLKPHQHPEQGSSFEAENIATSTINFPTDYDAIVERIHQINPNKYAKSRNFITGAVTYLSPYISRGVISLPQVKDIIANKFKYYESEKLLQELAWREYFQRQWQFHGDKLFTDVKQAQQNVAHHKVPTAILEAKTRIDGLDTAIETLYETGYMHNHCRMYTAMLTCNVAQAHWLQPAKWLYYHLLDGDLASNHFSWQWVAGSFSSKKYFANQENISKYTNSNQKNGYLATSYEEIATMPIPTVLEPIADLNLQTNLPEPTPIQLDAALPLLIYNTYNLDPNWHKDEATNKVLLLEPSHFKAYPISNKVLDFVLQLAKENITNLQVFVGEFEALKSEYESLQEVVGIYYKEHPTTQHYQGFKESRDWLCPTITGYFPSFFAYWKKAEKLLKY</sequence>